<dbReference type="EMBL" id="UINC01047004">
    <property type="protein sequence ID" value="SVB55719.1"/>
    <property type="molecule type" value="Genomic_DNA"/>
</dbReference>
<dbReference type="InterPro" id="IPR050491">
    <property type="entry name" value="AmpC-like"/>
</dbReference>
<dbReference type="Pfam" id="PF00144">
    <property type="entry name" value="Beta-lactamase"/>
    <property type="match status" value="1"/>
</dbReference>
<dbReference type="SUPFAM" id="SSF56601">
    <property type="entry name" value="beta-lactamase/transpeptidase-like"/>
    <property type="match status" value="1"/>
</dbReference>
<proteinExistence type="predicted"/>
<protein>
    <recommendedName>
        <fullName evidence="1">Beta-lactamase-related domain-containing protein</fullName>
    </recommendedName>
</protein>
<feature type="domain" description="Beta-lactamase-related" evidence="1">
    <location>
        <begin position="19"/>
        <end position="332"/>
    </location>
</feature>
<reference evidence="2" key="1">
    <citation type="submission" date="2018-05" db="EMBL/GenBank/DDBJ databases">
        <authorList>
            <person name="Lanie J.A."/>
            <person name="Ng W.-L."/>
            <person name="Kazmierczak K.M."/>
            <person name="Andrzejewski T.M."/>
            <person name="Davidsen T.M."/>
            <person name="Wayne K.J."/>
            <person name="Tettelin H."/>
            <person name="Glass J.I."/>
            <person name="Rusch D."/>
            <person name="Podicherti R."/>
            <person name="Tsui H.-C.T."/>
            <person name="Winkler M.E."/>
        </authorList>
    </citation>
    <scope>NUCLEOTIDE SEQUENCE</scope>
</reference>
<dbReference type="InterPro" id="IPR012338">
    <property type="entry name" value="Beta-lactam/transpept-like"/>
</dbReference>
<evidence type="ECO:0000313" key="2">
    <source>
        <dbReference type="EMBL" id="SVB55719.1"/>
    </source>
</evidence>
<feature type="non-terminal residue" evidence="2">
    <location>
        <position position="1"/>
    </location>
</feature>
<sequence>VEKWLQNALDYNESWLEFQMRQTKQPGCVFAVAYKGRVVFEKAYGSSDINSGERLTPRHRFRVASHSKTFTAAAILKLRELGKLNLDDPVGRYIDELHRDVAKVTLSQLLSHGGGLVRDGADASQWTEKRPFANKSKLLADLANGLVIPANTRMKYSNHGFGLLGLVIEEVTGDSFSSWVSNNIVTPSNLKETVPDAPIDDSIPKASGHSAELPLGYRVTIAGDNITNALAPATGFVSTASDLVTFFSSLDPAARRSVLTKESRRAMQHKQWKDPHGRGPSDTYYGLGMIMGGTGSWKWAGHAGLFPSAISFTYMLPGRDICFSILTNALDSPVMFWVNGVLNIFKVFGSNPLPNSRTRLWKGRWWEMYQPQPLDLIPFGNQVFMASPSQLDPFAGTEKITVTTRNAGFISQAGGLSNYGEGAHLVLSKDSKVREVWLGGNCLVSEQKLKTELKRKYETNVK</sequence>
<gene>
    <name evidence="2" type="ORF">METZ01_LOCUS208573</name>
</gene>
<dbReference type="Gene3D" id="3.40.710.10">
    <property type="entry name" value="DD-peptidase/beta-lactamase superfamily"/>
    <property type="match status" value="1"/>
</dbReference>
<dbReference type="AlphaFoldDB" id="A0A382EZ67"/>
<organism evidence="2">
    <name type="scientific">marine metagenome</name>
    <dbReference type="NCBI Taxonomy" id="408172"/>
    <lineage>
        <taxon>unclassified sequences</taxon>
        <taxon>metagenomes</taxon>
        <taxon>ecological metagenomes</taxon>
    </lineage>
</organism>
<accession>A0A382EZ67</accession>
<evidence type="ECO:0000259" key="1">
    <source>
        <dbReference type="Pfam" id="PF00144"/>
    </source>
</evidence>
<name>A0A382EZ67_9ZZZZ</name>
<dbReference type="PANTHER" id="PTHR46825">
    <property type="entry name" value="D-ALANYL-D-ALANINE-CARBOXYPEPTIDASE/ENDOPEPTIDASE AMPH"/>
    <property type="match status" value="1"/>
</dbReference>
<dbReference type="PANTHER" id="PTHR46825:SF9">
    <property type="entry name" value="BETA-LACTAMASE-RELATED DOMAIN-CONTAINING PROTEIN"/>
    <property type="match status" value="1"/>
</dbReference>
<dbReference type="InterPro" id="IPR001466">
    <property type="entry name" value="Beta-lactam-related"/>
</dbReference>